<comment type="caution">
    <text evidence="6">The sequence shown here is derived from an EMBL/GenBank/DDBJ whole genome shotgun (WGS) entry which is preliminary data.</text>
</comment>
<comment type="pathway">
    <text evidence="4">Amine and polyamine biosynthesis; agmatine biosynthesis; agmatine from L-arginine: step 1/1.</text>
</comment>
<dbReference type="Proteomes" id="UP001054252">
    <property type="component" value="Unassembled WGS sequence"/>
</dbReference>
<dbReference type="InterPro" id="IPR029066">
    <property type="entry name" value="PLP-binding_barrel"/>
</dbReference>
<dbReference type="EC" id="4.1.1.19" evidence="4"/>
<comment type="similarity">
    <text evidence="4">Belongs to the Orn/Lys/Arg decarboxylase class-II family. SpeA subfamily.</text>
</comment>
<keyword evidence="7" id="KW-1185">Reference proteome</keyword>
<dbReference type="PANTHER" id="PTHR43295">
    <property type="entry name" value="ARGININE DECARBOXYLASE"/>
    <property type="match status" value="1"/>
</dbReference>
<keyword evidence="4" id="KW-0745">Spermidine biosynthesis</keyword>
<dbReference type="SUPFAM" id="SSF51419">
    <property type="entry name" value="PLP-binding barrel"/>
    <property type="match status" value="1"/>
</dbReference>
<keyword evidence="4" id="KW-0460">Magnesium</keyword>
<dbReference type="Gene3D" id="2.40.37.10">
    <property type="entry name" value="Lyase, Ornithine Decarboxylase, Chain A, domain 1"/>
    <property type="match status" value="1"/>
</dbReference>
<dbReference type="Pfam" id="PF02784">
    <property type="entry name" value="Orn_Arg_deC_N"/>
    <property type="match status" value="1"/>
</dbReference>
<dbReference type="PANTHER" id="PTHR43295:SF1">
    <property type="entry name" value="ARGININE DECARBOXYLASE 1, CHLOROPLASTIC-RELATED"/>
    <property type="match status" value="1"/>
</dbReference>
<evidence type="ECO:0000256" key="3">
    <source>
        <dbReference type="ARBA" id="ARBA00023023"/>
    </source>
</evidence>
<comment type="cofactor">
    <cofactor evidence="4">
        <name>Mg(2+)</name>
        <dbReference type="ChEBI" id="CHEBI:18420"/>
    </cofactor>
</comment>
<dbReference type="Gene3D" id="3.20.20.10">
    <property type="entry name" value="Alanine racemase"/>
    <property type="match status" value="2"/>
</dbReference>
<evidence type="ECO:0000256" key="4">
    <source>
        <dbReference type="RuleBase" id="RU003740"/>
    </source>
</evidence>
<keyword evidence="3" id="KW-0661">Putrescine biosynthesis</keyword>
<organism evidence="6 7">
    <name type="scientific">Rubroshorea leprosula</name>
    <dbReference type="NCBI Taxonomy" id="152421"/>
    <lineage>
        <taxon>Eukaryota</taxon>
        <taxon>Viridiplantae</taxon>
        <taxon>Streptophyta</taxon>
        <taxon>Embryophyta</taxon>
        <taxon>Tracheophyta</taxon>
        <taxon>Spermatophyta</taxon>
        <taxon>Magnoliopsida</taxon>
        <taxon>eudicotyledons</taxon>
        <taxon>Gunneridae</taxon>
        <taxon>Pentapetalae</taxon>
        <taxon>rosids</taxon>
        <taxon>malvids</taxon>
        <taxon>Malvales</taxon>
        <taxon>Dipterocarpaceae</taxon>
        <taxon>Rubroshorea</taxon>
    </lineage>
</organism>
<comment type="catalytic activity">
    <reaction evidence="4">
        <text>L-arginine + H(+) = agmatine + CO2</text>
        <dbReference type="Rhea" id="RHEA:17641"/>
        <dbReference type="ChEBI" id="CHEBI:15378"/>
        <dbReference type="ChEBI" id="CHEBI:16526"/>
        <dbReference type="ChEBI" id="CHEBI:32682"/>
        <dbReference type="ChEBI" id="CHEBI:58145"/>
        <dbReference type="EC" id="4.1.1.19"/>
    </reaction>
</comment>
<gene>
    <name evidence="6" type="ORF">SLEP1_g54295</name>
</gene>
<keyword evidence="2 4" id="KW-0663">Pyridoxal phosphate</keyword>
<dbReference type="EMBL" id="BPVZ01000227">
    <property type="protein sequence ID" value="GKV47388.1"/>
    <property type="molecule type" value="Genomic_DNA"/>
</dbReference>
<dbReference type="GO" id="GO:0009446">
    <property type="term" value="P:putrescine biosynthetic process"/>
    <property type="evidence" value="ECO:0007669"/>
    <property type="project" value="UniProtKB-KW"/>
</dbReference>
<dbReference type="GO" id="GO:0008792">
    <property type="term" value="F:arginine decarboxylase activity"/>
    <property type="evidence" value="ECO:0007669"/>
    <property type="project" value="UniProtKB-EC"/>
</dbReference>
<dbReference type="AlphaFoldDB" id="A0AAV5MEV1"/>
<evidence type="ECO:0000256" key="2">
    <source>
        <dbReference type="ARBA" id="ARBA00022898"/>
    </source>
</evidence>
<protein>
    <recommendedName>
        <fullName evidence="4">Arginine decarboxylase</fullName>
        <ecNumber evidence="4">4.1.1.19</ecNumber>
    </recommendedName>
</protein>
<accession>A0AAV5MEV1</accession>
<sequence>MGSRMQEEELDLVIDLSQRLGVRPVIGIRAKLRTRHSGHYGSISGEKGKFGLTTTQILSVVLLGANMQVIDIGGGLKSGDSDISVAYGLEEYAAAVVTSVRYVCDRKVVKHSVLCNESGRAIVSHHSILIFEAISSGASFASVMDGLALPVLGFRVFFFFFGRDAGTSVKSLACNGSYCTRGIHLGKK</sequence>
<dbReference type="GO" id="GO:0006527">
    <property type="term" value="P:L-arginine catabolic process"/>
    <property type="evidence" value="ECO:0007669"/>
    <property type="project" value="InterPro"/>
</dbReference>
<dbReference type="GO" id="GO:0008295">
    <property type="term" value="P:spermidine biosynthetic process"/>
    <property type="evidence" value="ECO:0007669"/>
    <property type="project" value="UniProtKB-KW"/>
</dbReference>
<keyword evidence="4" id="KW-0456">Lyase</keyword>
<dbReference type="InterPro" id="IPR022644">
    <property type="entry name" value="De-COase2_N"/>
</dbReference>
<evidence type="ECO:0000259" key="5">
    <source>
        <dbReference type="Pfam" id="PF02784"/>
    </source>
</evidence>
<name>A0AAV5MEV1_9ROSI</name>
<evidence type="ECO:0000313" key="7">
    <source>
        <dbReference type="Proteomes" id="UP001054252"/>
    </source>
</evidence>
<evidence type="ECO:0000313" key="6">
    <source>
        <dbReference type="EMBL" id="GKV47388.1"/>
    </source>
</evidence>
<dbReference type="PRINTS" id="PR01180">
    <property type="entry name" value="ARGDCRBXLASE"/>
</dbReference>
<reference evidence="6 7" key="1">
    <citation type="journal article" date="2021" name="Commun. Biol.">
        <title>The genome of Shorea leprosula (Dipterocarpaceae) highlights the ecological relevance of drought in aseasonal tropical rainforests.</title>
        <authorList>
            <person name="Ng K.K.S."/>
            <person name="Kobayashi M.J."/>
            <person name="Fawcett J.A."/>
            <person name="Hatakeyama M."/>
            <person name="Paape T."/>
            <person name="Ng C.H."/>
            <person name="Ang C.C."/>
            <person name="Tnah L.H."/>
            <person name="Lee C.T."/>
            <person name="Nishiyama T."/>
            <person name="Sese J."/>
            <person name="O'Brien M.J."/>
            <person name="Copetti D."/>
            <person name="Mohd Noor M.I."/>
            <person name="Ong R.C."/>
            <person name="Putra M."/>
            <person name="Sireger I.Z."/>
            <person name="Indrioko S."/>
            <person name="Kosugi Y."/>
            <person name="Izuno A."/>
            <person name="Isagi Y."/>
            <person name="Lee S.L."/>
            <person name="Shimizu K.K."/>
        </authorList>
    </citation>
    <scope>NUCLEOTIDE SEQUENCE [LARGE SCALE GENOMIC DNA]</scope>
    <source>
        <strain evidence="6">214</strain>
    </source>
</reference>
<dbReference type="InterPro" id="IPR009006">
    <property type="entry name" value="Ala_racemase/Decarboxylase_C"/>
</dbReference>
<proteinExistence type="inferred from homology"/>
<keyword evidence="4" id="KW-0210">Decarboxylase</keyword>
<evidence type="ECO:0000256" key="1">
    <source>
        <dbReference type="ARBA" id="ARBA00001933"/>
    </source>
</evidence>
<comment type="cofactor">
    <cofactor evidence="1 4">
        <name>pyridoxal 5'-phosphate</name>
        <dbReference type="ChEBI" id="CHEBI:597326"/>
    </cofactor>
</comment>
<dbReference type="InterPro" id="IPR002985">
    <property type="entry name" value="Arg_decrbxlase"/>
</dbReference>
<feature type="domain" description="Orn/DAP/Arg decarboxylase 2 N-terminal" evidence="5">
    <location>
        <begin position="62"/>
        <end position="124"/>
    </location>
</feature>